<name>A0ACB8YHM6_ARCLA</name>
<dbReference type="Proteomes" id="UP001055879">
    <property type="component" value="Linkage Group LG12"/>
</dbReference>
<comment type="caution">
    <text evidence="1">The sequence shown here is derived from an EMBL/GenBank/DDBJ whole genome shotgun (WGS) entry which is preliminary data.</text>
</comment>
<keyword evidence="2" id="KW-1185">Reference proteome</keyword>
<reference evidence="1 2" key="2">
    <citation type="journal article" date="2022" name="Mol. Ecol. Resour.">
        <title>The genomes of chicory, endive, great burdock and yacon provide insights into Asteraceae paleo-polyploidization history and plant inulin production.</title>
        <authorList>
            <person name="Fan W."/>
            <person name="Wang S."/>
            <person name="Wang H."/>
            <person name="Wang A."/>
            <person name="Jiang F."/>
            <person name="Liu H."/>
            <person name="Zhao H."/>
            <person name="Xu D."/>
            <person name="Zhang Y."/>
        </authorList>
    </citation>
    <scope>NUCLEOTIDE SEQUENCE [LARGE SCALE GENOMIC DNA]</scope>
    <source>
        <strain evidence="2">cv. Niubang</strain>
    </source>
</reference>
<protein>
    <submittedName>
        <fullName evidence="1">Uncharacterized protein</fullName>
    </submittedName>
</protein>
<dbReference type="EMBL" id="CM042058">
    <property type="protein sequence ID" value="KAI3684663.1"/>
    <property type="molecule type" value="Genomic_DNA"/>
</dbReference>
<organism evidence="1 2">
    <name type="scientific">Arctium lappa</name>
    <name type="common">Greater burdock</name>
    <name type="synonym">Lappa major</name>
    <dbReference type="NCBI Taxonomy" id="4217"/>
    <lineage>
        <taxon>Eukaryota</taxon>
        <taxon>Viridiplantae</taxon>
        <taxon>Streptophyta</taxon>
        <taxon>Embryophyta</taxon>
        <taxon>Tracheophyta</taxon>
        <taxon>Spermatophyta</taxon>
        <taxon>Magnoliopsida</taxon>
        <taxon>eudicotyledons</taxon>
        <taxon>Gunneridae</taxon>
        <taxon>Pentapetalae</taxon>
        <taxon>asterids</taxon>
        <taxon>campanulids</taxon>
        <taxon>Asterales</taxon>
        <taxon>Asteraceae</taxon>
        <taxon>Carduoideae</taxon>
        <taxon>Cardueae</taxon>
        <taxon>Arctiinae</taxon>
        <taxon>Arctium</taxon>
    </lineage>
</organism>
<proteinExistence type="predicted"/>
<sequence length="155" mass="16448">MAADSENSSTLIMENQAADDATNKLDQMNISFSIWPPTQRTRDAVKKGLVESLSTASILSKRYGTLPTEEAIAVAERMEDEAYAAASAASVPADDDGIEILQVYSKEISKRMLDYMKSRSASSAEVSTVEEDGGATAATAGDSGVHESSTSETRS</sequence>
<evidence type="ECO:0000313" key="1">
    <source>
        <dbReference type="EMBL" id="KAI3684663.1"/>
    </source>
</evidence>
<evidence type="ECO:0000313" key="2">
    <source>
        <dbReference type="Proteomes" id="UP001055879"/>
    </source>
</evidence>
<reference evidence="2" key="1">
    <citation type="journal article" date="2022" name="Mol. Ecol. Resour.">
        <title>The genomes of chicory, endive, great burdock and yacon provide insights into Asteraceae palaeo-polyploidization history and plant inulin production.</title>
        <authorList>
            <person name="Fan W."/>
            <person name="Wang S."/>
            <person name="Wang H."/>
            <person name="Wang A."/>
            <person name="Jiang F."/>
            <person name="Liu H."/>
            <person name="Zhao H."/>
            <person name="Xu D."/>
            <person name="Zhang Y."/>
        </authorList>
    </citation>
    <scope>NUCLEOTIDE SEQUENCE [LARGE SCALE GENOMIC DNA]</scope>
    <source>
        <strain evidence="2">cv. Niubang</strain>
    </source>
</reference>
<accession>A0ACB8YHM6</accession>
<gene>
    <name evidence="1" type="ORF">L6452_33888</name>
</gene>